<feature type="transmembrane region" description="Helical" evidence="1">
    <location>
        <begin position="159"/>
        <end position="183"/>
    </location>
</feature>
<comment type="caution">
    <text evidence="2">The sequence shown here is derived from an EMBL/GenBank/DDBJ whole genome shotgun (WGS) entry which is preliminary data.</text>
</comment>
<keyword evidence="1" id="KW-0472">Membrane</keyword>
<evidence type="ECO:0008006" key="4">
    <source>
        <dbReference type="Google" id="ProtNLM"/>
    </source>
</evidence>
<accession>A0ABT0DBJ9</accession>
<protein>
    <recommendedName>
        <fullName evidence="4">HAMP domain-containing protein</fullName>
    </recommendedName>
</protein>
<name>A0ABT0DBJ9_9HYPH</name>
<dbReference type="RefSeq" id="WP_247029039.1">
    <property type="nucleotide sequence ID" value="NZ_JALKCH010000006.1"/>
</dbReference>
<sequence length="280" mass="29887">MPERPGFLFRHAATLACGLATFLVVALLGWVGASFALARFTDTIKTNSSDDVAAIGTSVANALAQQFERALTYGVPLEKLPGIEAYLARTAHDIPGVARIVVRLSNGQELRADSESGNGDASRETVFAQLIADGVNHGQIEVLTDASELTGSLTALHRMIAPLVLGFATLAGLLAAFTVGAGVDSRRAELTLHLRRNAEGRFGEGSPVPMLRGRDRIARTFRALRNGEQHVLEEQAAVEAYAEELLGVDFDDQLRPRIEAAVRSLHGRTAAPGAVREDGR</sequence>
<evidence type="ECO:0000313" key="2">
    <source>
        <dbReference type="EMBL" id="MCK0197336.1"/>
    </source>
</evidence>
<keyword evidence="1" id="KW-1133">Transmembrane helix</keyword>
<reference evidence="2 3" key="1">
    <citation type="submission" date="2022-04" db="EMBL/GenBank/DDBJ databases">
        <authorList>
            <person name="Grouzdev D.S."/>
            <person name="Pantiukh K.S."/>
            <person name="Krutkina M.S."/>
        </authorList>
    </citation>
    <scope>NUCLEOTIDE SEQUENCE [LARGE SCALE GENOMIC DNA]</scope>
    <source>
        <strain evidence="2 3">6x-1</strain>
    </source>
</reference>
<keyword evidence="3" id="KW-1185">Reference proteome</keyword>
<dbReference type="Proteomes" id="UP001203284">
    <property type="component" value="Unassembled WGS sequence"/>
</dbReference>
<dbReference type="EMBL" id="JALKCH010000006">
    <property type="protein sequence ID" value="MCK0197336.1"/>
    <property type="molecule type" value="Genomic_DNA"/>
</dbReference>
<organism evidence="2 3">
    <name type="scientific">Ancylobacter crimeensis</name>
    <dbReference type="NCBI Taxonomy" id="2579147"/>
    <lineage>
        <taxon>Bacteria</taxon>
        <taxon>Pseudomonadati</taxon>
        <taxon>Pseudomonadota</taxon>
        <taxon>Alphaproteobacteria</taxon>
        <taxon>Hyphomicrobiales</taxon>
        <taxon>Xanthobacteraceae</taxon>
        <taxon>Ancylobacter</taxon>
    </lineage>
</organism>
<keyword evidence="1" id="KW-0812">Transmembrane</keyword>
<evidence type="ECO:0000313" key="3">
    <source>
        <dbReference type="Proteomes" id="UP001203284"/>
    </source>
</evidence>
<evidence type="ECO:0000256" key="1">
    <source>
        <dbReference type="SAM" id="Phobius"/>
    </source>
</evidence>
<gene>
    <name evidence="2" type="ORF">MWN34_10470</name>
</gene>
<proteinExistence type="predicted"/>